<dbReference type="GO" id="GO:0009251">
    <property type="term" value="P:glucan catabolic process"/>
    <property type="evidence" value="ECO:0007669"/>
    <property type="project" value="TreeGrafter"/>
</dbReference>
<evidence type="ECO:0000256" key="11">
    <source>
        <dbReference type="SAM" id="SignalP"/>
    </source>
</evidence>
<evidence type="ECO:0000256" key="8">
    <source>
        <dbReference type="ARBA" id="ARBA00023295"/>
    </source>
</evidence>
<reference evidence="13" key="1">
    <citation type="submission" date="2019-11" db="EMBL/GenBank/DDBJ databases">
        <authorList>
            <person name="Feng L."/>
        </authorList>
    </citation>
    <scope>NUCLEOTIDE SEQUENCE</scope>
    <source>
        <strain evidence="13">BintestinalisLFYP9</strain>
    </source>
</reference>
<dbReference type="FunFam" id="2.60.40.10:FF:000495">
    <property type="entry name" value="Periplasmic beta-glucosidase"/>
    <property type="match status" value="1"/>
</dbReference>
<evidence type="ECO:0000259" key="12">
    <source>
        <dbReference type="SMART" id="SM01217"/>
    </source>
</evidence>
<gene>
    <name evidence="13" type="primary">bglX_6</name>
    <name evidence="13" type="ORF">BILFYP9_04206</name>
</gene>
<feature type="domain" description="Fibronectin type III-like" evidence="12">
    <location>
        <begin position="693"/>
        <end position="762"/>
    </location>
</feature>
<dbReference type="InterPro" id="IPR036881">
    <property type="entry name" value="Glyco_hydro_3_C_sf"/>
</dbReference>
<dbReference type="NCBIfam" id="NF011678">
    <property type="entry name" value="PRK15098.1"/>
    <property type="match status" value="1"/>
</dbReference>
<evidence type="ECO:0000256" key="4">
    <source>
        <dbReference type="ARBA" id="ARBA00012744"/>
    </source>
</evidence>
<dbReference type="InterPro" id="IPR036962">
    <property type="entry name" value="Glyco_hydro_3_N_sf"/>
</dbReference>
<protein>
    <recommendedName>
        <fullName evidence="9">Periplasmic beta-glucosidase</fullName>
        <ecNumber evidence="4">3.2.1.21</ecNumber>
    </recommendedName>
</protein>
<evidence type="ECO:0000256" key="3">
    <source>
        <dbReference type="ARBA" id="ARBA00005336"/>
    </source>
</evidence>
<feature type="signal peptide" evidence="11">
    <location>
        <begin position="1"/>
        <end position="23"/>
    </location>
</feature>
<keyword evidence="8 10" id="KW-0326">Glycosidase</keyword>
<dbReference type="PANTHER" id="PTHR30620">
    <property type="entry name" value="PERIPLASMIC BETA-GLUCOSIDASE-RELATED"/>
    <property type="match status" value="1"/>
</dbReference>
<dbReference type="SMART" id="SM01217">
    <property type="entry name" value="Fn3_like"/>
    <property type="match status" value="1"/>
</dbReference>
<organism evidence="13">
    <name type="scientific">Bacteroides intestinalis</name>
    <dbReference type="NCBI Taxonomy" id="329854"/>
    <lineage>
        <taxon>Bacteria</taxon>
        <taxon>Pseudomonadati</taxon>
        <taxon>Bacteroidota</taxon>
        <taxon>Bacteroidia</taxon>
        <taxon>Bacteroidales</taxon>
        <taxon>Bacteroidaceae</taxon>
        <taxon>Bacteroides</taxon>
    </lineage>
</organism>
<comment type="catalytic activity">
    <reaction evidence="1">
        <text>Hydrolysis of terminal, non-reducing beta-D-glucosyl residues with release of beta-D-glucose.</text>
        <dbReference type="EC" id="3.2.1.21"/>
    </reaction>
</comment>
<proteinExistence type="inferred from homology"/>
<keyword evidence="7 10" id="KW-0378">Hydrolase</keyword>
<feature type="chain" id="PRO_5027049058" description="Periplasmic beta-glucosidase" evidence="11">
    <location>
        <begin position="24"/>
        <end position="773"/>
    </location>
</feature>
<name>A0A6N2X3X5_9BACE</name>
<comment type="similarity">
    <text evidence="3 10">Belongs to the glycosyl hydrolase 3 family.</text>
</comment>
<evidence type="ECO:0000256" key="5">
    <source>
        <dbReference type="ARBA" id="ARBA00022729"/>
    </source>
</evidence>
<dbReference type="FunFam" id="3.40.50.1700:FF:000004">
    <property type="entry name" value="Periplasmic beta-glucosidase"/>
    <property type="match status" value="1"/>
</dbReference>
<evidence type="ECO:0000256" key="9">
    <source>
        <dbReference type="ARBA" id="ARBA00067498"/>
    </source>
</evidence>
<dbReference type="PROSITE" id="PS00775">
    <property type="entry name" value="GLYCOSYL_HYDROL_F3"/>
    <property type="match status" value="1"/>
</dbReference>
<dbReference type="InterPro" id="IPR051915">
    <property type="entry name" value="Cellulose_Degrad_GH3"/>
</dbReference>
<evidence type="ECO:0000256" key="7">
    <source>
        <dbReference type="ARBA" id="ARBA00022801"/>
    </source>
</evidence>
<dbReference type="PRINTS" id="PR00133">
    <property type="entry name" value="GLHYDRLASE3"/>
</dbReference>
<dbReference type="GO" id="GO:0008422">
    <property type="term" value="F:beta-glucosidase activity"/>
    <property type="evidence" value="ECO:0007669"/>
    <property type="project" value="UniProtKB-EC"/>
</dbReference>
<dbReference type="InterPro" id="IPR019800">
    <property type="entry name" value="Glyco_hydro_3_AS"/>
</dbReference>
<dbReference type="GO" id="GO:0042597">
    <property type="term" value="C:periplasmic space"/>
    <property type="evidence" value="ECO:0007669"/>
    <property type="project" value="UniProtKB-SubCell"/>
</dbReference>
<dbReference type="SUPFAM" id="SSF51445">
    <property type="entry name" value="(Trans)glycosidases"/>
    <property type="match status" value="1"/>
</dbReference>
<dbReference type="Pfam" id="PF01915">
    <property type="entry name" value="Glyco_hydro_3_C"/>
    <property type="match status" value="1"/>
</dbReference>
<dbReference type="AlphaFoldDB" id="A0A6N2X3X5"/>
<evidence type="ECO:0000256" key="6">
    <source>
        <dbReference type="ARBA" id="ARBA00022764"/>
    </source>
</evidence>
<dbReference type="InterPro" id="IPR001764">
    <property type="entry name" value="Glyco_hydro_3_N"/>
</dbReference>
<dbReference type="InterPro" id="IPR002772">
    <property type="entry name" value="Glyco_hydro_3_C"/>
</dbReference>
<dbReference type="Gene3D" id="2.60.40.10">
    <property type="entry name" value="Immunoglobulins"/>
    <property type="match status" value="1"/>
</dbReference>
<keyword evidence="5 11" id="KW-0732">Signal</keyword>
<accession>A0A6N2X3X5</accession>
<dbReference type="InterPro" id="IPR013783">
    <property type="entry name" value="Ig-like_fold"/>
</dbReference>
<dbReference type="SUPFAM" id="SSF52279">
    <property type="entry name" value="Beta-D-glucan exohydrolase, C-terminal domain"/>
    <property type="match status" value="1"/>
</dbReference>
<keyword evidence="6" id="KW-0574">Periplasm</keyword>
<dbReference type="FunFam" id="3.20.20.300:FF:000005">
    <property type="entry name" value="Periplasmic beta-glucosidase"/>
    <property type="match status" value="1"/>
</dbReference>
<dbReference type="RefSeq" id="WP_138290943.1">
    <property type="nucleotide sequence ID" value="NZ_BAABZC010000001.1"/>
</dbReference>
<dbReference type="Pfam" id="PF00933">
    <property type="entry name" value="Glyco_hydro_3"/>
    <property type="match status" value="1"/>
</dbReference>
<dbReference type="InterPro" id="IPR026891">
    <property type="entry name" value="Fn3-like"/>
</dbReference>
<evidence type="ECO:0000256" key="10">
    <source>
        <dbReference type="RuleBase" id="RU361161"/>
    </source>
</evidence>
<dbReference type="InterPro" id="IPR017853">
    <property type="entry name" value="GH"/>
</dbReference>
<dbReference type="Pfam" id="PF14310">
    <property type="entry name" value="Fn3-like"/>
    <property type="match status" value="1"/>
</dbReference>
<dbReference type="EMBL" id="CACRSU010000048">
    <property type="protein sequence ID" value="VYT48929.1"/>
    <property type="molecule type" value="Genomic_DNA"/>
</dbReference>
<comment type="subcellular location">
    <subcellularLocation>
        <location evidence="2">Periplasm</location>
    </subcellularLocation>
</comment>
<dbReference type="Gene3D" id="3.20.20.300">
    <property type="entry name" value="Glycoside hydrolase, family 3, N-terminal domain"/>
    <property type="match status" value="1"/>
</dbReference>
<evidence type="ECO:0000256" key="1">
    <source>
        <dbReference type="ARBA" id="ARBA00000448"/>
    </source>
</evidence>
<dbReference type="EC" id="3.2.1.21" evidence="4"/>
<evidence type="ECO:0000313" key="13">
    <source>
        <dbReference type="EMBL" id="VYT48929.1"/>
    </source>
</evidence>
<evidence type="ECO:0000256" key="2">
    <source>
        <dbReference type="ARBA" id="ARBA00004418"/>
    </source>
</evidence>
<dbReference type="PANTHER" id="PTHR30620:SF16">
    <property type="entry name" value="LYSOSOMAL BETA GLUCOSIDASE"/>
    <property type="match status" value="1"/>
</dbReference>
<dbReference type="Gene3D" id="3.40.50.1700">
    <property type="entry name" value="Glycoside hydrolase family 3 C-terminal domain"/>
    <property type="match status" value="1"/>
</dbReference>
<sequence length="773" mass="84987">MKKVFRRTSVLLAAAFLSTAAIQAQKSPQDMDRFIDALMKKMTVEEKIGQLNLPVSGEIVTGQAQNSDVAKKIEQGLVGGLLNLKGVEKIRDVQKLAIEKSRLGIPLIFGMDVVHGYETIFPIPLGLSCSWDMEAIRKSARVAAIEASADGISWTFSPMVDISRDPRWGRVSEGNGEDPFLGGAIAKAMVSGYQGIDLNNQLKRNDEIMACVKHFALYGAGEAGRDYNTVDMSRNRMFNEYMYPYQAAVDAGVGSVMASFNEIDGVPATANKWLMTDVLRKQWGFDGFVVTDFTGISEMIAHGIGDLQTVSARALNAGVDMDMVSEGFTGTIKKSIDEGKISMETLDKACRRILEAKYKLGLFDNPYKYCDLKRPKRDIFTKEHRDAARKIAGESFVLLKNDKSGSSANPTLPLKKEGTVAVIGPLANTRSNMPGTWSVAARLSDYPSVYEGLKEMMKGKVNITYAKGSNLISDAAYEERATMFGRSLNRDNRTDKEMLDEALKVAANADVIIAALGESSEMSGESSSRTNLALPDVQRTLLEALLKTGKPVVLTLFTGRPLTLTWEQEHVPAILNVWFGGSEAAYAIGDVLFGDVNPSGKLTMTFPKNVGQIPLFYNHKNTGRPLLEGKWFEKFRSNYLDVDNDPLYPFGYGLSYTNFQYSDITLSAPTMGQDGSVTAMVTVTNTGKYDGAEVVQLYIRDLVGSITRPVKELKGFDKIFLKAGESKTVSFKITPELLRFYDYELNYVAEPGDFDIMIGGNSQSVKTTHLSLK</sequence>